<reference evidence="15" key="1">
    <citation type="journal article" date="2014" name="Insect Biochem. Mol. Biol.">
        <title>An insight into the sialome of the frog biting fly, Corethrella appendiculata.</title>
        <authorList>
            <person name="Ribeiro J.M.C."/>
            <person name="Chagas A.C."/>
            <person name="Pham V.M."/>
            <person name="Lounibos L.P."/>
            <person name="Calvo E."/>
        </authorList>
    </citation>
    <scope>NUCLEOTIDE SEQUENCE</scope>
    <source>
        <tissue evidence="15">Salivary glands</tissue>
    </source>
</reference>
<dbReference type="GO" id="GO:0005789">
    <property type="term" value="C:endoplasmic reticulum membrane"/>
    <property type="evidence" value="ECO:0007669"/>
    <property type="project" value="UniProtKB-SubCell"/>
</dbReference>
<comment type="similarity">
    <text evidence="4 14">Belongs to the cytochrome P450 family.</text>
</comment>
<dbReference type="AlphaFoldDB" id="U5EZ76"/>
<evidence type="ECO:0000256" key="6">
    <source>
        <dbReference type="ARBA" id="ARBA00022723"/>
    </source>
</evidence>
<evidence type="ECO:0000256" key="11">
    <source>
        <dbReference type="ARBA" id="ARBA00023033"/>
    </source>
</evidence>
<keyword evidence="8" id="KW-0492">Microsome</keyword>
<dbReference type="GO" id="GO:0004497">
    <property type="term" value="F:monooxygenase activity"/>
    <property type="evidence" value="ECO:0007669"/>
    <property type="project" value="UniProtKB-KW"/>
</dbReference>
<dbReference type="FunFam" id="1.10.630.10:FF:000042">
    <property type="entry name" value="Cytochrome P450"/>
    <property type="match status" value="1"/>
</dbReference>
<evidence type="ECO:0000256" key="9">
    <source>
        <dbReference type="ARBA" id="ARBA00023002"/>
    </source>
</evidence>
<evidence type="ECO:0000256" key="5">
    <source>
        <dbReference type="ARBA" id="ARBA00022617"/>
    </source>
</evidence>
<accession>U5EZ76</accession>
<proteinExistence type="evidence at transcript level"/>
<organism evidence="15">
    <name type="scientific">Corethrella appendiculata</name>
    <dbReference type="NCBI Taxonomy" id="1370023"/>
    <lineage>
        <taxon>Eukaryota</taxon>
        <taxon>Metazoa</taxon>
        <taxon>Ecdysozoa</taxon>
        <taxon>Arthropoda</taxon>
        <taxon>Hexapoda</taxon>
        <taxon>Insecta</taxon>
        <taxon>Pterygota</taxon>
        <taxon>Neoptera</taxon>
        <taxon>Endopterygota</taxon>
        <taxon>Diptera</taxon>
        <taxon>Nematocera</taxon>
        <taxon>Culicoidea</taxon>
        <taxon>Chaoboridae</taxon>
        <taxon>Corethrella</taxon>
    </lineage>
</organism>
<dbReference type="PANTHER" id="PTHR24292">
    <property type="entry name" value="CYTOCHROME P450"/>
    <property type="match status" value="1"/>
</dbReference>
<dbReference type="PRINTS" id="PR00463">
    <property type="entry name" value="EP450I"/>
</dbReference>
<keyword evidence="7" id="KW-0256">Endoplasmic reticulum</keyword>
<protein>
    <submittedName>
        <fullName evidence="15">Putative cytochrome</fullName>
    </submittedName>
</protein>
<feature type="binding site" description="axial binding residue" evidence="13">
    <location>
        <position position="453"/>
    </location>
    <ligand>
        <name>heme</name>
        <dbReference type="ChEBI" id="CHEBI:30413"/>
    </ligand>
    <ligandPart>
        <name>Fe</name>
        <dbReference type="ChEBI" id="CHEBI:18248"/>
    </ligandPart>
</feature>
<evidence type="ECO:0000256" key="1">
    <source>
        <dbReference type="ARBA" id="ARBA00001971"/>
    </source>
</evidence>
<evidence type="ECO:0000256" key="2">
    <source>
        <dbReference type="ARBA" id="ARBA00004174"/>
    </source>
</evidence>
<evidence type="ECO:0000313" key="15">
    <source>
        <dbReference type="EMBL" id="JAB58575.1"/>
    </source>
</evidence>
<dbReference type="InterPro" id="IPR001128">
    <property type="entry name" value="Cyt_P450"/>
</dbReference>
<keyword evidence="12" id="KW-0472">Membrane</keyword>
<comment type="subcellular location">
    <subcellularLocation>
        <location evidence="3">Endoplasmic reticulum membrane</location>
        <topology evidence="3">Peripheral membrane protein</topology>
    </subcellularLocation>
    <subcellularLocation>
        <location evidence="2">Microsome membrane</location>
        <topology evidence="2">Peripheral membrane protein</topology>
    </subcellularLocation>
</comment>
<evidence type="ECO:0000256" key="13">
    <source>
        <dbReference type="PIRSR" id="PIRSR602401-1"/>
    </source>
</evidence>
<keyword evidence="6 13" id="KW-0479">Metal-binding</keyword>
<dbReference type="EMBL" id="GANO01001296">
    <property type="protein sequence ID" value="JAB58575.1"/>
    <property type="molecule type" value="mRNA"/>
</dbReference>
<evidence type="ECO:0000256" key="8">
    <source>
        <dbReference type="ARBA" id="ARBA00022848"/>
    </source>
</evidence>
<evidence type="ECO:0000256" key="10">
    <source>
        <dbReference type="ARBA" id="ARBA00023004"/>
    </source>
</evidence>
<dbReference type="InterPro" id="IPR050476">
    <property type="entry name" value="Insect_CytP450_Detox"/>
</dbReference>
<dbReference type="GO" id="GO:0005506">
    <property type="term" value="F:iron ion binding"/>
    <property type="evidence" value="ECO:0007669"/>
    <property type="project" value="InterPro"/>
</dbReference>
<dbReference type="InterPro" id="IPR017972">
    <property type="entry name" value="Cyt_P450_CS"/>
</dbReference>
<dbReference type="PROSITE" id="PS00086">
    <property type="entry name" value="CYTOCHROME_P450"/>
    <property type="match status" value="1"/>
</dbReference>
<dbReference type="Pfam" id="PF00067">
    <property type="entry name" value="p450"/>
    <property type="match status" value="1"/>
</dbReference>
<evidence type="ECO:0000256" key="3">
    <source>
        <dbReference type="ARBA" id="ARBA00004406"/>
    </source>
</evidence>
<sequence>MFIAILIYFVFPLITLAYFYVKQKYSYWSYRNVAHPKPKFPLGNFSGIGSKYHITEIVQKCYKKYKKDNSAFGIYLTLGPMLIVNDLDVVKQILIKDFNKFHDRGVFYNEQNEPISAHLFAIEGEKWRYLRNKLSPTFTSGKIKAMFETMASIGEQFVDVVNQSSDGQTAIDIKDLCQRFTSDVIGSCAFGLEYDSLHNDNAKILEMSDRIFRPTVFRNIYILFMLAFKDLSVKLRLKQFPEDVADYFSHIIEDTVVYREKNNVTRLDFLNLLIQLKNKGIIEDDEGNHNGADSHEKLTMNEIIAQSFIFFFAGFETSSTTLSFALFNLATNPDAQEKARQEVQEVLSRHDGKITYTALQEMKYIEQVINETLRIFPPVGLLIRIASESYKIPDKDLTIDKGLQVLIPVHAIQNDPEIYPNPDKFDPDRFTPENIQSRHHCAFIPFGEGPRNCIGMRFAMLEVKFGIVQLLKTLKFTVSDKMQLPVQIDKRSQTAQVKGGIWLNATKNFTKK</sequence>
<dbReference type="SUPFAM" id="SSF48264">
    <property type="entry name" value="Cytochrome P450"/>
    <property type="match status" value="1"/>
</dbReference>
<dbReference type="PRINTS" id="PR00385">
    <property type="entry name" value="P450"/>
</dbReference>
<keyword evidence="9 14" id="KW-0560">Oxidoreductase</keyword>
<evidence type="ECO:0000256" key="14">
    <source>
        <dbReference type="RuleBase" id="RU000461"/>
    </source>
</evidence>
<dbReference type="PANTHER" id="PTHR24292:SF100">
    <property type="entry name" value="CYTOCHROME P450 6A16, ISOFORM B-RELATED"/>
    <property type="match status" value="1"/>
</dbReference>
<evidence type="ECO:0000256" key="7">
    <source>
        <dbReference type="ARBA" id="ARBA00022824"/>
    </source>
</evidence>
<dbReference type="GO" id="GO:0016705">
    <property type="term" value="F:oxidoreductase activity, acting on paired donors, with incorporation or reduction of molecular oxygen"/>
    <property type="evidence" value="ECO:0007669"/>
    <property type="project" value="InterPro"/>
</dbReference>
<dbReference type="InterPro" id="IPR036396">
    <property type="entry name" value="Cyt_P450_sf"/>
</dbReference>
<keyword evidence="5 13" id="KW-0349">Heme</keyword>
<evidence type="ECO:0000256" key="4">
    <source>
        <dbReference type="ARBA" id="ARBA00010617"/>
    </source>
</evidence>
<name>U5EZ76_9DIPT</name>
<comment type="cofactor">
    <cofactor evidence="1 13">
        <name>heme</name>
        <dbReference type="ChEBI" id="CHEBI:30413"/>
    </cofactor>
</comment>
<dbReference type="InterPro" id="IPR002401">
    <property type="entry name" value="Cyt_P450_E_grp-I"/>
</dbReference>
<dbReference type="CDD" id="cd11056">
    <property type="entry name" value="CYP6-like"/>
    <property type="match status" value="1"/>
</dbReference>
<dbReference type="GO" id="GO:0020037">
    <property type="term" value="F:heme binding"/>
    <property type="evidence" value="ECO:0007669"/>
    <property type="project" value="InterPro"/>
</dbReference>
<keyword evidence="11 14" id="KW-0503">Monooxygenase</keyword>
<evidence type="ECO:0000256" key="12">
    <source>
        <dbReference type="ARBA" id="ARBA00023136"/>
    </source>
</evidence>
<dbReference type="Gene3D" id="1.10.630.10">
    <property type="entry name" value="Cytochrome P450"/>
    <property type="match status" value="1"/>
</dbReference>
<keyword evidence="10 13" id="KW-0408">Iron</keyword>